<evidence type="ECO:0000259" key="4">
    <source>
        <dbReference type="PROSITE" id="PS50949"/>
    </source>
</evidence>
<dbReference type="PANTHER" id="PTHR43537:SF54">
    <property type="entry name" value="TRANSCRIPTIONAL REGULATOR, GNTR FAMILY"/>
    <property type="match status" value="1"/>
</dbReference>
<accession>A0ABU8XYB0</accession>
<keyword evidence="3" id="KW-0804">Transcription</keyword>
<keyword evidence="2" id="KW-0238">DNA-binding</keyword>
<evidence type="ECO:0000256" key="3">
    <source>
        <dbReference type="ARBA" id="ARBA00023163"/>
    </source>
</evidence>
<protein>
    <submittedName>
        <fullName evidence="5">FadR/GntR family transcriptional regulator</fullName>
    </submittedName>
</protein>
<organism evidence="5 6">
    <name type="scientific">Benzoatithermus flavus</name>
    <dbReference type="NCBI Taxonomy" id="3108223"/>
    <lineage>
        <taxon>Bacteria</taxon>
        <taxon>Pseudomonadati</taxon>
        <taxon>Pseudomonadota</taxon>
        <taxon>Alphaproteobacteria</taxon>
        <taxon>Geminicoccales</taxon>
        <taxon>Geminicoccaceae</taxon>
        <taxon>Benzoatithermus</taxon>
    </lineage>
</organism>
<keyword evidence="6" id="KW-1185">Reference proteome</keyword>
<dbReference type="RefSeq" id="WP_418160762.1">
    <property type="nucleotide sequence ID" value="NZ_JBBLZC010000019.1"/>
</dbReference>
<dbReference type="InterPro" id="IPR000524">
    <property type="entry name" value="Tscrpt_reg_HTH_GntR"/>
</dbReference>
<dbReference type="PROSITE" id="PS50949">
    <property type="entry name" value="HTH_GNTR"/>
    <property type="match status" value="1"/>
</dbReference>
<dbReference type="PRINTS" id="PR00035">
    <property type="entry name" value="HTHGNTR"/>
</dbReference>
<keyword evidence="1" id="KW-0805">Transcription regulation</keyword>
<evidence type="ECO:0000313" key="6">
    <source>
        <dbReference type="Proteomes" id="UP001375743"/>
    </source>
</evidence>
<dbReference type="SMART" id="SM00895">
    <property type="entry name" value="FCD"/>
    <property type="match status" value="1"/>
</dbReference>
<dbReference type="SUPFAM" id="SSF46785">
    <property type="entry name" value="Winged helix' DNA-binding domain"/>
    <property type="match status" value="1"/>
</dbReference>
<dbReference type="Pfam" id="PF07729">
    <property type="entry name" value="FCD"/>
    <property type="match status" value="1"/>
</dbReference>
<dbReference type="PANTHER" id="PTHR43537">
    <property type="entry name" value="TRANSCRIPTIONAL REGULATOR, GNTR FAMILY"/>
    <property type="match status" value="1"/>
</dbReference>
<feature type="domain" description="HTH gntR-type" evidence="4">
    <location>
        <begin position="1"/>
        <end position="63"/>
    </location>
</feature>
<dbReference type="InterPro" id="IPR036390">
    <property type="entry name" value="WH_DNA-bd_sf"/>
</dbReference>
<dbReference type="Gene3D" id="1.20.120.530">
    <property type="entry name" value="GntR ligand-binding domain-like"/>
    <property type="match status" value="1"/>
</dbReference>
<gene>
    <name evidence="5" type="ORF">U1T56_17325</name>
</gene>
<dbReference type="SUPFAM" id="SSF48008">
    <property type="entry name" value="GntR ligand-binding domain-like"/>
    <property type="match status" value="1"/>
</dbReference>
<dbReference type="EMBL" id="JBBLZC010000019">
    <property type="protein sequence ID" value="MEK0084917.1"/>
    <property type="molecule type" value="Genomic_DNA"/>
</dbReference>
<name>A0ABU8XYB0_9PROT</name>
<sequence length="218" mass="24120">MLEELAAFVAAAGLEPGSRLPAERELALRLKVGRSTIREALKRWQALGVVEMRKGSGTYLKAPLGDDAVHLSITVRLKQDSLLRALEVRRALEAEAAAIAARRATPDDLAHIRDCLERMEAVHLRYGEAPAEDWEFHLSIYRATGNPLFLQLVSALHDALFSFFTNPLNQPGFASRSFPLHRELFEAIAARDPETARAKALAILAITEEDLRAARHAP</sequence>
<reference evidence="5 6" key="1">
    <citation type="submission" date="2024-01" db="EMBL/GenBank/DDBJ databases">
        <title>Multi-omics insights into the function and evolution of sodium benzoate biodegradation pathways in Benzoatithermus flavus gen. nov., sp. nov. from hot spring.</title>
        <authorList>
            <person name="Hu C.-J."/>
            <person name="Li W.-J."/>
        </authorList>
    </citation>
    <scope>NUCLEOTIDE SEQUENCE [LARGE SCALE GENOMIC DNA]</scope>
    <source>
        <strain evidence="5 6">SYSU G07066</strain>
    </source>
</reference>
<evidence type="ECO:0000313" key="5">
    <source>
        <dbReference type="EMBL" id="MEK0084917.1"/>
    </source>
</evidence>
<dbReference type="InterPro" id="IPR011711">
    <property type="entry name" value="GntR_C"/>
</dbReference>
<comment type="caution">
    <text evidence="5">The sequence shown here is derived from an EMBL/GenBank/DDBJ whole genome shotgun (WGS) entry which is preliminary data.</text>
</comment>
<dbReference type="InterPro" id="IPR036388">
    <property type="entry name" value="WH-like_DNA-bd_sf"/>
</dbReference>
<dbReference type="SMART" id="SM00345">
    <property type="entry name" value="HTH_GNTR"/>
    <property type="match status" value="1"/>
</dbReference>
<dbReference type="Gene3D" id="1.10.10.10">
    <property type="entry name" value="Winged helix-like DNA-binding domain superfamily/Winged helix DNA-binding domain"/>
    <property type="match status" value="1"/>
</dbReference>
<dbReference type="CDD" id="cd07377">
    <property type="entry name" value="WHTH_GntR"/>
    <property type="match status" value="1"/>
</dbReference>
<dbReference type="Pfam" id="PF00392">
    <property type="entry name" value="GntR"/>
    <property type="match status" value="1"/>
</dbReference>
<evidence type="ECO:0000256" key="2">
    <source>
        <dbReference type="ARBA" id="ARBA00023125"/>
    </source>
</evidence>
<evidence type="ECO:0000256" key="1">
    <source>
        <dbReference type="ARBA" id="ARBA00023015"/>
    </source>
</evidence>
<proteinExistence type="predicted"/>
<dbReference type="Proteomes" id="UP001375743">
    <property type="component" value="Unassembled WGS sequence"/>
</dbReference>
<dbReference type="InterPro" id="IPR008920">
    <property type="entry name" value="TF_FadR/GntR_C"/>
</dbReference>